<dbReference type="PROSITE" id="PS52029">
    <property type="entry name" value="LD_TPASE"/>
    <property type="match status" value="1"/>
</dbReference>
<evidence type="ECO:0000256" key="4">
    <source>
        <dbReference type="ARBA" id="ARBA00022984"/>
    </source>
</evidence>
<dbReference type="RefSeq" id="WP_225427271.1">
    <property type="nucleotide sequence ID" value="NZ_BKAM01000012.1"/>
</dbReference>
<evidence type="ECO:0000256" key="1">
    <source>
        <dbReference type="ARBA" id="ARBA00004752"/>
    </source>
</evidence>
<dbReference type="GO" id="GO:0018104">
    <property type="term" value="P:peptidoglycan-protein cross-linking"/>
    <property type="evidence" value="ECO:0007669"/>
    <property type="project" value="TreeGrafter"/>
</dbReference>
<keyword evidence="7" id="KW-0812">Transmembrane</keyword>
<dbReference type="AlphaFoldDB" id="A0A512PM34"/>
<dbReference type="Pfam" id="PF03734">
    <property type="entry name" value="YkuD"/>
    <property type="match status" value="1"/>
</dbReference>
<evidence type="ECO:0000256" key="7">
    <source>
        <dbReference type="SAM" id="Phobius"/>
    </source>
</evidence>
<keyword evidence="7" id="KW-1133">Transmembrane helix</keyword>
<dbReference type="InterPro" id="IPR038063">
    <property type="entry name" value="Transpep_catalytic_dom"/>
</dbReference>
<feature type="active site" description="Nucleophile" evidence="6">
    <location>
        <position position="437"/>
    </location>
</feature>
<sequence length="462" mass="51883">MISRKEKYKKDKKSPRLKRILIGILLVILGGFIGSHIYFQNHFKFAKINDISVSGLTVAQATKKLNNSHIDEDGNYLVVKDSRIKVNSSDVKQLFKNRNSKSMVAVKNMSVKSDVSAKQRAYRLKVLLPKFEQRIDQINRTRVKTTDSKVLLKDGKMVVKAGKKGNSLDKKKMIAAFKKQAKNNLLISVKMTKDAYATPNSSTVANQKKHLQKILGNTVTLATYNKTYHFKAKNWVANGYPTENGDYKFDSTKIKSWVAKFANKVDTLGKSVKITTHQGTKVKVPGGTYGWRVNQKALTKNVMKNLQDGRKATMKLSHYALGTGYGVKGAGKTYVAIDLKNLKEYIYYNGKLITTVPVMSGTITGGNKTPQGAYYIMYKQRNTTLKGKNDNGSKYASKVSYWEPLTNSGVGMHDSPWQPALVYGNPSARAQYHSHGCLNNPPSRMPTVWKYTQTNEPVFIYY</sequence>
<feature type="active site" description="Proton donor/acceptor" evidence="6">
    <location>
        <position position="413"/>
    </location>
</feature>
<dbReference type="PANTHER" id="PTHR30582:SF33">
    <property type="entry name" value="EXPORTED PROTEIN"/>
    <property type="match status" value="1"/>
</dbReference>
<evidence type="ECO:0000256" key="6">
    <source>
        <dbReference type="PROSITE-ProRule" id="PRU01373"/>
    </source>
</evidence>
<dbReference type="InterPro" id="IPR005490">
    <property type="entry name" value="LD_TPept_cat_dom"/>
</dbReference>
<dbReference type="EMBL" id="BKAM01000012">
    <property type="protein sequence ID" value="GEP72258.1"/>
    <property type="molecule type" value="Genomic_DNA"/>
</dbReference>
<comment type="caution">
    <text evidence="9">The sequence shown here is derived from an EMBL/GenBank/DDBJ whole genome shotgun (WGS) entry which is preliminary data.</text>
</comment>
<comment type="pathway">
    <text evidence="1 6">Cell wall biogenesis; peptidoglycan biosynthesis.</text>
</comment>
<evidence type="ECO:0000256" key="2">
    <source>
        <dbReference type="ARBA" id="ARBA00022679"/>
    </source>
</evidence>
<evidence type="ECO:0000256" key="3">
    <source>
        <dbReference type="ARBA" id="ARBA00022960"/>
    </source>
</evidence>
<keyword evidence="3 6" id="KW-0133">Cell shape</keyword>
<dbReference type="InterPro" id="IPR038054">
    <property type="entry name" value="LD_TPept-like_central_sf"/>
</dbReference>
<dbReference type="Proteomes" id="UP000321569">
    <property type="component" value="Unassembled WGS sequence"/>
</dbReference>
<keyword evidence="5 6" id="KW-0961">Cell wall biogenesis/degradation</keyword>
<dbReference type="InterPro" id="IPR022029">
    <property type="entry name" value="YoaR-like_PG-bd"/>
</dbReference>
<evidence type="ECO:0000313" key="9">
    <source>
        <dbReference type="EMBL" id="GEP72258.1"/>
    </source>
</evidence>
<evidence type="ECO:0000313" key="10">
    <source>
        <dbReference type="Proteomes" id="UP000321569"/>
    </source>
</evidence>
<dbReference type="Pfam" id="PF12229">
    <property type="entry name" value="PG_binding_4"/>
    <property type="match status" value="1"/>
</dbReference>
<protein>
    <recommendedName>
        <fullName evidence="8">L,D-TPase catalytic domain-containing protein</fullName>
    </recommendedName>
</protein>
<evidence type="ECO:0000256" key="5">
    <source>
        <dbReference type="ARBA" id="ARBA00023316"/>
    </source>
</evidence>
<dbReference type="UniPathway" id="UPA00219"/>
<dbReference type="SUPFAM" id="SSF143985">
    <property type="entry name" value="L,D-transpeptidase pre-catalytic domain-like"/>
    <property type="match status" value="1"/>
</dbReference>
<dbReference type="Gene3D" id="3.10.20.800">
    <property type="match status" value="1"/>
</dbReference>
<dbReference type="GO" id="GO:0016740">
    <property type="term" value="F:transferase activity"/>
    <property type="evidence" value="ECO:0007669"/>
    <property type="project" value="UniProtKB-KW"/>
</dbReference>
<feature type="domain" description="L,D-TPase catalytic" evidence="8">
    <location>
        <begin position="333"/>
        <end position="461"/>
    </location>
</feature>
<keyword evidence="7" id="KW-0472">Membrane</keyword>
<organism evidence="9 10">
    <name type="scientific">Lentilactobacillus rapi</name>
    <dbReference type="NCBI Taxonomy" id="481723"/>
    <lineage>
        <taxon>Bacteria</taxon>
        <taxon>Bacillati</taxon>
        <taxon>Bacillota</taxon>
        <taxon>Bacilli</taxon>
        <taxon>Lactobacillales</taxon>
        <taxon>Lactobacillaceae</taxon>
        <taxon>Lentilactobacillus</taxon>
    </lineage>
</organism>
<proteinExistence type="predicted"/>
<dbReference type="GO" id="GO:0071972">
    <property type="term" value="F:peptidoglycan L,D-transpeptidase activity"/>
    <property type="evidence" value="ECO:0007669"/>
    <property type="project" value="TreeGrafter"/>
</dbReference>
<reference evidence="9 10" key="1">
    <citation type="submission" date="2019-07" db="EMBL/GenBank/DDBJ databases">
        <title>Whole genome shotgun sequence of Lactobacillus rapi NBRC 109618.</title>
        <authorList>
            <person name="Hosoyama A."/>
            <person name="Uohara A."/>
            <person name="Ohji S."/>
            <person name="Ichikawa N."/>
        </authorList>
    </citation>
    <scope>NUCLEOTIDE SEQUENCE [LARGE SCALE GENOMIC DNA]</scope>
    <source>
        <strain evidence="9 10">NBRC 109618</strain>
    </source>
</reference>
<dbReference type="STRING" id="1423795.FD12_GL000690"/>
<gene>
    <name evidence="9" type="ORF">LRA02_11260</name>
</gene>
<dbReference type="GO" id="GO:0008360">
    <property type="term" value="P:regulation of cell shape"/>
    <property type="evidence" value="ECO:0007669"/>
    <property type="project" value="UniProtKB-UniRule"/>
</dbReference>
<dbReference type="GO" id="GO:0071555">
    <property type="term" value="P:cell wall organization"/>
    <property type="evidence" value="ECO:0007669"/>
    <property type="project" value="UniProtKB-UniRule"/>
</dbReference>
<name>A0A512PM34_9LACO</name>
<accession>A0A512PM34</accession>
<dbReference type="GO" id="GO:0005576">
    <property type="term" value="C:extracellular region"/>
    <property type="evidence" value="ECO:0007669"/>
    <property type="project" value="TreeGrafter"/>
</dbReference>
<feature type="transmembrane region" description="Helical" evidence="7">
    <location>
        <begin position="20"/>
        <end position="39"/>
    </location>
</feature>
<dbReference type="CDD" id="cd16913">
    <property type="entry name" value="YkuD_like"/>
    <property type="match status" value="1"/>
</dbReference>
<dbReference type="Gene3D" id="2.40.440.10">
    <property type="entry name" value="L,D-transpeptidase catalytic domain-like"/>
    <property type="match status" value="1"/>
</dbReference>
<dbReference type="PANTHER" id="PTHR30582">
    <property type="entry name" value="L,D-TRANSPEPTIDASE"/>
    <property type="match status" value="1"/>
</dbReference>
<keyword evidence="4 6" id="KW-0573">Peptidoglycan synthesis</keyword>
<dbReference type="InterPro" id="IPR050979">
    <property type="entry name" value="LD-transpeptidase"/>
</dbReference>
<dbReference type="SUPFAM" id="SSF141523">
    <property type="entry name" value="L,D-transpeptidase catalytic domain-like"/>
    <property type="match status" value="1"/>
</dbReference>
<evidence type="ECO:0000259" key="8">
    <source>
        <dbReference type="PROSITE" id="PS52029"/>
    </source>
</evidence>
<keyword evidence="2" id="KW-0808">Transferase</keyword>